<dbReference type="InterPro" id="IPR027417">
    <property type="entry name" value="P-loop_NTPase"/>
</dbReference>
<evidence type="ECO:0000256" key="6">
    <source>
        <dbReference type="ARBA" id="ARBA00022967"/>
    </source>
</evidence>
<sequence>MGQAAISVVGLSKRFGAVTALDGVDFDVPAGSIFGLLGPNGAGKTTAIRILTTILRPSGGRAVVLGHDVVHEAATVRRLIGLAGQYAAVDPNLTGRENLRLIGRLTQLPRARVRPRAAELLDRFDLADVGARPVRTYSGGLRRRLDIAAALVPEPPVLFLDEPTTGLDPHSRTALWDLIRELVRDGTTVLLTTQYLEEADRLAGRVVVVNEGRIIADDTPAALKTRLGNTVIELGMGDETRAAQAATVLTDRLGEPPEREGVLLRLASRDGSRLLLDVLHSLDGNRLVPQTVTVRESSLDDVFLALTGHRTQATGPTEDGADGPATTGGTP</sequence>
<keyword evidence="13" id="KW-1185">Reference proteome</keyword>
<dbReference type="Gene3D" id="3.40.50.300">
    <property type="entry name" value="P-loop containing nucleotide triphosphate hydrolases"/>
    <property type="match status" value="1"/>
</dbReference>
<dbReference type="PANTHER" id="PTHR42711">
    <property type="entry name" value="ABC TRANSPORTER ATP-BINDING PROTEIN"/>
    <property type="match status" value="1"/>
</dbReference>
<evidence type="ECO:0000256" key="5">
    <source>
        <dbReference type="ARBA" id="ARBA00022840"/>
    </source>
</evidence>
<dbReference type="InterPro" id="IPR003439">
    <property type="entry name" value="ABC_transporter-like_ATP-bd"/>
</dbReference>
<comment type="similarity">
    <text evidence="9">Belongs to the ABC transporter superfamily. Drug exporter-1 (DrugE1) (TC 3.A.1.105) family.</text>
</comment>
<feature type="domain" description="ABC transporter" evidence="11">
    <location>
        <begin position="6"/>
        <end position="236"/>
    </location>
</feature>
<dbReference type="NCBIfam" id="TIGR01188">
    <property type="entry name" value="drrA"/>
    <property type="match status" value="1"/>
</dbReference>
<keyword evidence="6" id="KW-1278">Translocase</keyword>
<proteinExistence type="inferred from homology"/>
<evidence type="ECO:0000256" key="4">
    <source>
        <dbReference type="ARBA" id="ARBA00022741"/>
    </source>
</evidence>
<dbReference type="RefSeq" id="WP_344625755.1">
    <property type="nucleotide sequence ID" value="NZ_BAAALD010000051.1"/>
</dbReference>
<dbReference type="PANTHER" id="PTHR42711:SF19">
    <property type="entry name" value="DOXORUBICIN RESISTANCE ATP-BINDING PROTEIN DRRA"/>
    <property type="match status" value="1"/>
</dbReference>
<keyword evidence="2" id="KW-0813">Transport</keyword>
<keyword evidence="3" id="KW-1003">Cell membrane</keyword>
<evidence type="ECO:0000256" key="1">
    <source>
        <dbReference type="ARBA" id="ARBA00004202"/>
    </source>
</evidence>
<evidence type="ECO:0000313" key="12">
    <source>
        <dbReference type="EMBL" id="GAA1099959.1"/>
    </source>
</evidence>
<keyword evidence="4" id="KW-0547">Nucleotide-binding</keyword>
<dbReference type="EMBL" id="BAAALD010000051">
    <property type="protein sequence ID" value="GAA1099959.1"/>
    <property type="molecule type" value="Genomic_DNA"/>
</dbReference>
<evidence type="ECO:0000256" key="9">
    <source>
        <dbReference type="ARBA" id="ARBA00049985"/>
    </source>
</evidence>
<evidence type="ECO:0000259" key="11">
    <source>
        <dbReference type="PROSITE" id="PS50893"/>
    </source>
</evidence>
<dbReference type="Pfam" id="PF00005">
    <property type="entry name" value="ABC_tran"/>
    <property type="match status" value="1"/>
</dbReference>
<dbReference type="PROSITE" id="PS50893">
    <property type="entry name" value="ABC_TRANSPORTER_2"/>
    <property type="match status" value="1"/>
</dbReference>
<evidence type="ECO:0000256" key="8">
    <source>
        <dbReference type="ARBA" id="ARBA00023251"/>
    </source>
</evidence>
<dbReference type="GO" id="GO:0005524">
    <property type="term" value="F:ATP binding"/>
    <property type="evidence" value="ECO:0007669"/>
    <property type="project" value="UniProtKB-KW"/>
</dbReference>
<evidence type="ECO:0000256" key="3">
    <source>
        <dbReference type="ARBA" id="ARBA00022475"/>
    </source>
</evidence>
<keyword evidence="7" id="KW-0472">Membrane</keyword>
<comment type="caution">
    <text evidence="12">The sequence shown here is derived from an EMBL/GenBank/DDBJ whole genome shotgun (WGS) entry which is preliminary data.</text>
</comment>
<dbReference type="InterPro" id="IPR005894">
    <property type="entry name" value="DrrA"/>
</dbReference>
<evidence type="ECO:0000256" key="10">
    <source>
        <dbReference type="SAM" id="MobiDB-lite"/>
    </source>
</evidence>
<name>A0ABP4E9X7_9ACTN</name>
<accession>A0ABP4E9X7</accession>
<dbReference type="SMART" id="SM00382">
    <property type="entry name" value="AAA"/>
    <property type="match status" value="1"/>
</dbReference>
<gene>
    <name evidence="12" type="ORF">GCM10009663_48310</name>
</gene>
<reference evidence="13" key="1">
    <citation type="journal article" date="2019" name="Int. J. Syst. Evol. Microbiol.">
        <title>The Global Catalogue of Microorganisms (GCM) 10K type strain sequencing project: providing services to taxonomists for standard genome sequencing and annotation.</title>
        <authorList>
            <consortium name="The Broad Institute Genomics Platform"/>
            <consortium name="The Broad Institute Genome Sequencing Center for Infectious Disease"/>
            <person name="Wu L."/>
            <person name="Ma J."/>
        </authorList>
    </citation>
    <scope>NUCLEOTIDE SEQUENCE [LARGE SCALE GENOMIC DNA]</scope>
    <source>
        <strain evidence="13">JCM 13002</strain>
    </source>
</reference>
<evidence type="ECO:0000313" key="13">
    <source>
        <dbReference type="Proteomes" id="UP001499987"/>
    </source>
</evidence>
<evidence type="ECO:0000256" key="7">
    <source>
        <dbReference type="ARBA" id="ARBA00023136"/>
    </source>
</evidence>
<dbReference type="SUPFAM" id="SSF52540">
    <property type="entry name" value="P-loop containing nucleoside triphosphate hydrolases"/>
    <property type="match status" value="1"/>
</dbReference>
<protein>
    <submittedName>
        <fullName evidence="12">Daunorubicin resistance protein DrrA family ABC transporter ATP-binding protein</fullName>
    </submittedName>
</protein>
<dbReference type="InterPro" id="IPR003593">
    <property type="entry name" value="AAA+_ATPase"/>
</dbReference>
<dbReference type="Proteomes" id="UP001499987">
    <property type="component" value="Unassembled WGS sequence"/>
</dbReference>
<keyword evidence="8" id="KW-0046">Antibiotic resistance</keyword>
<evidence type="ECO:0000256" key="2">
    <source>
        <dbReference type="ARBA" id="ARBA00022448"/>
    </source>
</evidence>
<dbReference type="InterPro" id="IPR050763">
    <property type="entry name" value="ABC_transporter_ATP-binding"/>
</dbReference>
<comment type="subcellular location">
    <subcellularLocation>
        <location evidence="1">Cell membrane</location>
        <topology evidence="1">Peripheral membrane protein</topology>
    </subcellularLocation>
</comment>
<organism evidence="12 13">
    <name type="scientific">Kitasatospora arboriphila</name>
    <dbReference type="NCBI Taxonomy" id="258052"/>
    <lineage>
        <taxon>Bacteria</taxon>
        <taxon>Bacillati</taxon>
        <taxon>Actinomycetota</taxon>
        <taxon>Actinomycetes</taxon>
        <taxon>Kitasatosporales</taxon>
        <taxon>Streptomycetaceae</taxon>
        <taxon>Kitasatospora</taxon>
    </lineage>
</organism>
<feature type="compositionally biased region" description="Low complexity" evidence="10">
    <location>
        <begin position="322"/>
        <end position="331"/>
    </location>
</feature>
<keyword evidence="5 12" id="KW-0067">ATP-binding</keyword>
<feature type="region of interest" description="Disordered" evidence="10">
    <location>
        <begin position="309"/>
        <end position="331"/>
    </location>
</feature>